<dbReference type="RefSeq" id="WP_051917898.1">
    <property type="nucleotide sequence ID" value="NZ_JDUO01000001.1"/>
</dbReference>
<evidence type="ECO:0000256" key="1">
    <source>
        <dbReference type="ARBA" id="ARBA00001927"/>
    </source>
</evidence>
<comment type="cofactor">
    <cofactor evidence="2">
        <name>[4Fe-4S] cluster</name>
        <dbReference type="ChEBI" id="CHEBI:49883"/>
    </cofactor>
</comment>
<sequence>MADAATDERMRDMIRVVLRVHRFTPRAERERARSSSPFARTAPSPFGAPTRRRAPRGKRWTQDYALTVPPTTTLLDCLLSVKRRSDPTLAFRYACGHGMCGSDAATVNGAPTLLCTTTVGQAAGQATGQTIGQTSRSAATAPGSASAADHGGTDHGGTDDEGFRRTGSADHPHQQREPRPDTSPSPQGLAQDAGNQSPAIVEIGPLAGFAVQRDLIVDIDPMIEQITRLKPYLQADGRLATTHDGKVDMIEYLQRPEQLAKYELLSDCIACGLCEASCPVFSGGDAFIGPAALIAASRFINDSRDHAGDARLDAIDTADGIAACQSVKACSRPCPRGINVGEEMWQLTTRVGERSERRRDNDE</sequence>
<dbReference type="GO" id="GO:0009055">
    <property type="term" value="F:electron transfer activity"/>
    <property type="evidence" value="ECO:0007669"/>
    <property type="project" value="InterPro"/>
</dbReference>
<keyword evidence="9" id="KW-0560">Oxidoreductase</keyword>
<evidence type="ECO:0000256" key="4">
    <source>
        <dbReference type="ARBA" id="ARBA00012792"/>
    </source>
</evidence>
<reference evidence="16 17" key="1">
    <citation type="submission" date="2014-03" db="EMBL/GenBank/DDBJ databases">
        <title>Genomics of Bifidobacteria.</title>
        <authorList>
            <person name="Ventura M."/>
            <person name="Milani C."/>
            <person name="Lugli G.A."/>
        </authorList>
    </citation>
    <scope>NUCLEOTIDE SEQUENCE [LARGE SCALE GENOMIC DNA]</scope>
    <source>
        <strain evidence="16 17">DSM 21395</strain>
    </source>
</reference>
<comment type="caution">
    <text evidence="16">The sequence shown here is derived from an EMBL/GenBank/DDBJ whole genome shotgun (WGS) entry which is preliminary data.</text>
</comment>
<keyword evidence="7" id="KW-0001">2Fe-2S</keyword>
<dbReference type="InterPro" id="IPR036010">
    <property type="entry name" value="2Fe-2S_ferredoxin-like_sf"/>
</dbReference>
<feature type="compositionally biased region" description="Basic and acidic residues" evidence="14">
    <location>
        <begin position="151"/>
        <end position="180"/>
    </location>
</feature>
<feature type="compositionally biased region" description="Polar residues" evidence="14">
    <location>
        <begin position="182"/>
        <end position="194"/>
    </location>
</feature>
<feature type="region of interest" description="Disordered" evidence="14">
    <location>
        <begin position="128"/>
        <end position="194"/>
    </location>
</feature>
<keyword evidence="5" id="KW-0004">4Fe-4S</keyword>
<dbReference type="EC" id="1.3.5.1" evidence="4"/>
<comment type="cofactor">
    <cofactor evidence="13">
        <name>[2Fe-2S] cluster</name>
        <dbReference type="ChEBI" id="CHEBI:190135"/>
    </cofactor>
</comment>
<dbReference type="GO" id="GO:0051539">
    <property type="term" value="F:4 iron, 4 sulfur cluster binding"/>
    <property type="evidence" value="ECO:0007669"/>
    <property type="project" value="UniProtKB-KW"/>
</dbReference>
<dbReference type="Gene3D" id="1.10.1060.10">
    <property type="entry name" value="Alpha-helical ferredoxin"/>
    <property type="match status" value="1"/>
</dbReference>
<dbReference type="GO" id="GO:0046872">
    <property type="term" value="F:metal ion binding"/>
    <property type="evidence" value="ECO:0007669"/>
    <property type="project" value="UniProtKB-KW"/>
</dbReference>
<dbReference type="GO" id="GO:0051538">
    <property type="term" value="F:3 iron, 4 sulfur cluster binding"/>
    <property type="evidence" value="ECO:0007669"/>
    <property type="project" value="UniProtKB-KW"/>
</dbReference>
<keyword evidence="12" id="KW-0003">3Fe-4S</keyword>
<dbReference type="InterPro" id="IPR012675">
    <property type="entry name" value="Beta-grasp_dom_sf"/>
</dbReference>
<dbReference type="NCBIfam" id="TIGR00384">
    <property type="entry name" value="dhsB"/>
    <property type="match status" value="1"/>
</dbReference>
<evidence type="ECO:0000256" key="14">
    <source>
        <dbReference type="SAM" id="MobiDB-lite"/>
    </source>
</evidence>
<evidence type="ECO:0000256" key="3">
    <source>
        <dbReference type="ARBA" id="ARBA00009433"/>
    </source>
</evidence>
<dbReference type="PROSITE" id="PS51379">
    <property type="entry name" value="4FE4S_FER_2"/>
    <property type="match status" value="1"/>
</dbReference>
<dbReference type="InterPro" id="IPR009051">
    <property type="entry name" value="Helical_ferredxn"/>
</dbReference>
<dbReference type="Pfam" id="PF13183">
    <property type="entry name" value="Fer4_8"/>
    <property type="match status" value="1"/>
</dbReference>
<dbReference type="SUPFAM" id="SSF46548">
    <property type="entry name" value="alpha-helical ferredoxin"/>
    <property type="match status" value="1"/>
</dbReference>
<dbReference type="STRING" id="1437603.GCA_000771525_00138"/>
<feature type="domain" description="4Fe-4S ferredoxin-type" evidence="15">
    <location>
        <begin position="260"/>
        <end position="280"/>
    </location>
</feature>
<evidence type="ECO:0000256" key="12">
    <source>
        <dbReference type="ARBA" id="ARBA00023291"/>
    </source>
</evidence>
<dbReference type="PANTHER" id="PTHR11921">
    <property type="entry name" value="SUCCINATE DEHYDROGENASE IRON-SULFUR PROTEIN"/>
    <property type="match status" value="1"/>
</dbReference>
<organism evidence="16 17">
    <name type="scientific">Bifidobacterium mongoliense DSM 21395</name>
    <dbReference type="NCBI Taxonomy" id="1437603"/>
    <lineage>
        <taxon>Bacteria</taxon>
        <taxon>Bacillati</taxon>
        <taxon>Actinomycetota</taxon>
        <taxon>Actinomycetes</taxon>
        <taxon>Bifidobacteriales</taxon>
        <taxon>Bifidobacteriaceae</taxon>
        <taxon>Bifidobacterium</taxon>
    </lineage>
</organism>
<dbReference type="InterPro" id="IPR017896">
    <property type="entry name" value="4Fe4S_Fe-S-bd"/>
</dbReference>
<keyword evidence="17" id="KW-1185">Reference proteome</keyword>
<dbReference type="GO" id="GO:0006099">
    <property type="term" value="P:tricarboxylic acid cycle"/>
    <property type="evidence" value="ECO:0007669"/>
    <property type="project" value="UniProtKB-KW"/>
</dbReference>
<evidence type="ECO:0000256" key="7">
    <source>
        <dbReference type="ARBA" id="ARBA00022714"/>
    </source>
</evidence>
<comment type="cofactor">
    <cofactor evidence="1">
        <name>[3Fe-4S] cluster</name>
        <dbReference type="ChEBI" id="CHEBI:21137"/>
    </cofactor>
</comment>
<accession>A0A087C123</accession>
<evidence type="ECO:0000256" key="5">
    <source>
        <dbReference type="ARBA" id="ARBA00022485"/>
    </source>
</evidence>
<feature type="region of interest" description="Disordered" evidence="14">
    <location>
        <begin position="25"/>
        <end position="58"/>
    </location>
</feature>
<dbReference type="InterPro" id="IPR017900">
    <property type="entry name" value="4Fe4S_Fe_S_CS"/>
</dbReference>
<comment type="similarity">
    <text evidence="3">Belongs to the succinate dehydrogenase/fumarate reductase iron-sulfur protein family.</text>
</comment>
<dbReference type="GeneID" id="93093698"/>
<evidence type="ECO:0000256" key="9">
    <source>
        <dbReference type="ARBA" id="ARBA00023002"/>
    </source>
</evidence>
<feature type="compositionally biased region" description="Low complexity" evidence="14">
    <location>
        <begin position="128"/>
        <end position="150"/>
    </location>
</feature>
<name>A0A087C123_9BIFI</name>
<dbReference type="Gene3D" id="3.10.20.30">
    <property type="match status" value="1"/>
</dbReference>
<evidence type="ECO:0000313" key="17">
    <source>
        <dbReference type="Proteomes" id="UP000029082"/>
    </source>
</evidence>
<dbReference type="eggNOG" id="COG0479">
    <property type="taxonomic scope" value="Bacteria"/>
</dbReference>
<evidence type="ECO:0000259" key="15">
    <source>
        <dbReference type="PROSITE" id="PS51379"/>
    </source>
</evidence>
<evidence type="ECO:0000256" key="11">
    <source>
        <dbReference type="ARBA" id="ARBA00023014"/>
    </source>
</evidence>
<dbReference type="GO" id="GO:0051537">
    <property type="term" value="F:2 iron, 2 sulfur cluster binding"/>
    <property type="evidence" value="ECO:0007669"/>
    <property type="project" value="UniProtKB-KW"/>
</dbReference>
<proteinExistence type="inferred from homology"/>
<gene>
    <name evidence="16" type="ORF">BMON_0528</name>
</gene>
<dbReference type="PROSITE" id="PS00198">
    <property type="entry name" value="4FE4S_FER_1"/>
    <property type="match status" value="1"/>
</dbReference>
<dbReference type="PANTHER" id="PTHR11921:SF29">
    <property type="entry name" value="SUCCINATE DEHYDROGENASE [UBIQUINONE] IRON-SULFUR SUBUNIT, MITOCHONDRIAL"/>
    <property type="match status" value="1"/>
</dbReference>
<dbReference type="GO" id="GO:0022904">
    <property type="term" value="P:respiratory electron transport chain"/>
    <property type="evidence" value="ECO:0007669"/>
    <property type="project" value="TreeGrafter"/>
</dbReference>
<dbReference type="InterPro" id="IPR025192">
    <property type="entry name" value="Succ_DH/fum_Rdtase_N"/>
</dbReference>
<protein>
    <recommendedName>
        <fullName evidence="4">succinate dehydrogenase</fullName>
        <ecNumber evidence="4">1.3.5.1</ecNumber>
    </recommendedName>
</protein>
<dbReference type="AlphaFoldDB" id="A0A087C123"/>
<dbReference type="EMBL" id="JGZE01000010">
    <property type="protein sequence ID" value="KFI76973.1"/>
    <property type="molecule type" value="Genomic_DNA"/>
</dbReference>
<dbReference type="Pfam" id="PF13085">
    <property type="entry name" value="Fer2_3"/>
    <property type="match status" value="1"/>
</dbReference>
<evidence type="ECO:0000256" key="13">
    <source>
        <dbReference type="ARBA" id="ARBA00034078"/>
    </source>
</evidence>
<dbReference type="InterPro" id="IPR004489">
    <property type="entry name" value="Succ_DH/fum_Rdtase_Fe-S"/>
</dbReference>
<dbReference type="SUPFAM" id="SSF54292">
    <property type="entry name" value="2Fe-2S ferredoxin-like"/>
    <property type="match status" value="1"/>
</dbReference>
<dbReference type="GO" id="GO:0008177">
    <property type="term" value="F:succinate dehydrogenase (quinone) activity"/>
    <property type="evidence" value="ECO:0007669"/>
    <property type="project" value="UniProtKB-EC"/>
</dbReference>
<keyword evidence="8" id="KW-0479">Metal-binding</keyword>
<keyword evidence="11" id="KW-0411">Iron-sulfur</keyword>
<dbReference type="InterPro" id="IPR050573">
    <property type="entry name" value="SDH/FRD_Iron-Sulfur"/>
</dbReference>
<dbReference type="Proteomes" id="UP000029082">
    <property type="component" value="Unassembled WGS sequence"/>
</dbReference>
<evidence type="ECO:0000256" key="6">
    <source>
        <dbReference type="ARBA" id="ARBA00022532"/>
    </source>
</evidence>
<evidence type="ECO:0000256" key="10">
    <source>
        <dbReference type="ARBA" id="ARBA00023004"/>
    </source>
</evidence>
<keyword evidence="10" id="KW-0408">Iron</keyword>
<evidence type="ECO:0000313" key="16">
    <source>
        <dbReference type="EMBL" id="KFI76973.1"/>
    </source>
</evidence>
<evidence type="ECO:0000256" key="8">
    <source>
        <dbReference type="ARBA" id="ARBA00022723"/>
    </source>
</evidence>
<keyword evidence="6" id="KW-0816">Tricarboxylic acid cycle</keyword>
<evidence type="ECO:0000256" key="2">
    <source>
        <dbReference type="ARBA" id="ARBA00001966"/>
    </source>
</evidence>